<dbReference type="OrthoDB" id="2790219at2759"/>
<dbReference type="InterPro" id="IPR043128">
    <property type="entry name" value="Rev_trsase/Diguanyl_cyclase"/>
</dbReference>
<sequence>FVDDGGTAGDEFSEVMGKLHKVFEQVREKKLSLSTVKSQFFMTETVFTGARVGPQGVLPDLSKLTAVVDWPQPENAMALTSFLGL</sequence>
<dbReference type="AlphaFoldDB" id="A0A165KYH4"/>
<name>A0A165KYH4_9APHY</name>
<dbReference type="InterPro" id="IPR043502">
    <property type="entry name" value="DNA/RNA_pol_sf"/>
</dbReference>
<organism evidence="1 3">
    <name type="scientific">Daedalea quercina L-15889</name>
    <dbReference type="NCBI Taxonomy" id="1314783"/>
    <lineage>
        <taxon>Eukaryota</taxon>
        <taxon>Fungi</taxon>
        <taxon>Dikarya</taxon>
        <taxon>Basidiomycota</taxon>
        <taxon>Agaricomycotina</taxon>
        <taxon>Agaricomycetes</taxon>
        <taxon>Polyporales</taxon>
        <taxon>Fomitopsis</taxon>
    </lineage>
</organism>
<feature type="non-terminal residue" evidence="1">
    <location>
        <position position="1"/>
    </location>
</feature>
<dbReference type="EMBL" id="KV429159">
    <property type="protein sequence ID" value="KZT63758.1"/>
    <property type="molecule type" value="Genomic_DNA"/>
</dbReference>
<dbReference type="SUPFAM" id="SSF56672">
    <property type="entry name" value="DNA/RNA polymerases"/>
    <property type="match status" value="1"/>
</dbReference>
<gene>
    <name evidence="2" type="ORF">DAEQUDRAFT_654990</name>
    <name evidence="1" type="ORF">DAEQUDRAFT_655121</name>
</gene>
<proteinExistence type="predicted"/>
<reference evidence="1 3" key="1">
    <citation type="journal article" date="2016" name="Mol. Biol. Evol.">
        <title>Comparative Genomics of Early-Diverging Mushroom-Forming Fungi Provides Insights into the Origins of Lignocellulose Decay Capabilities.</title>
        <authorList>
            <person name="Nagy L.G."/>
            <person name="Riley R."/>
            <person name="Tritt A."/>
            <person name="Adam C."/>
            <person name="Daum C."/>
            <person name="Floudas D."/>
            <person name="Sun H."/>
            <person name="Yadav J.S."/>
            <person name="Pangilinan J."/>
            <person name="Larsson K.H."/>
            <person name="Matsuura K."/>
            <person name="Barry K."/>
            <person name="Labutti K."/>
            <person name="Kuo R."/>
            <person name="Ohm R.A."/>
            <person name="Bhattacharya S.S."/>
            <person name="Shirouzu T."/>
            <person name="Yoshinaga Y."/>
            <person name="Martin F.M."/>
            <person name="Grigoriev I.V."/>
            <person name="Hibbett D.S."/>
        </authorList>
    </citation>
    <scope>NUCLEOTIDE SEQUENCE [LARGE SCALE GENOMIC DNA]</scope>
    <source>
        <strain evidence="1 3">L-15889</strain>
    </source>
</reference>
<dbReference type="Proteomes" id="UP000076727">
    <property type="component" value="Unassembled WGS sequence"/>
</dbReference>
<accession>A0A165KYH4</accession>
<evidence type="ECO:0000313" key="2">
    <source>
        <dbReference type="EMBL" id="KZT67391.1"/>
    </source>
</evidence>
<protein>
    <recommendedName>
        <fullName evidence="4">Reverse transcriptase domain-containing protein</fullName>
    </recommendedName>
</protein>
<feature type="non-terminal residue" evidence="1">
    <location>
        <position position="85"/>
    </location>
</feature>
<evidence type="ECO:0008006" key="4">
    <source>
        <dbReference type="Google" id="ProtNLM"/>
    </source>
</evidence>
<dbReference type="EMBL" id="KV429077">
    <property type="protein sequence ID" value="KZT67391.1"/>
    <property type="molecule type" value="Genomic_DNA"/>
</dbReference>
<evidence type="ECO:0000313" key="3">
    <source>
        <dbReference type="Proteomes" id="UP000076727"/>
    </source>
</evidence>
<dbReference type="Gene3D" id="3.30.70.270">
    <property type="match status" value="1"/>
</dbReference>
<evidence type="ECO:0000313" key="1">
    <source>
        <dbReference type="EMBL" id="KZT63758.1"/>
    </source>
</evidence>
<keyword evidence="3" id="KW-1185">Reference proteome</keyword>
<dbReference type="STRING" id="1314783.A0A165KYH4"/>